<dbReference type="RefSeq" id="WP_090335624.1">
    <property type="nucleotide sequence ID" value="NZ_FNXY01000004.1"/>
</dbReference>
<dbReference type="GO" id="GO:0008289">
    <property type="term" value="F:lipid binding"/>
    <property type="evidence" value="ECO:0007669"/>
    <property type="project" value="InterPro"/>
</dbReference>
<dbReference type="PROSITE" id="PS51257">
    <property type="entry name" value="PROKAR_LIPOPROTEIN"/>
    <property type="match status" value="1"/>
</dbReference>
<dbReference type="SUPFAM" id="SSF55961">
    <property type="entry name" value="Bet v1-like"/>
    <property type="match status" value="1"/>
</dbReference>
<dbReference type="STRING" id="408657.SAMN04487995_2627"/>
<dbReference type="InterPro" id="IPR002913">
    <property type="entry name" value="START_lipid-bd_dom"/>
</dbReference>
<dbReference type="OrthoDB" id="5734556at2"/>
<feature type="chain" id="PRO_5011668488" evidence="1">
    <location>
        <begin position="21"/>
        <end position="214"/>
    </location>
</feature>
<proteinExistence type="predicted"/>
<dbReference type="InterPro" id="IPR028347">
    <property type="entry name" value="START_dom_prot"/>
</dbReference>
<feature type="signal peptide" evidence="1">
    <location>
        <begin position="1"/>
        <end position="20"/>
    </location>
</feature>
<dbReference type="PIRSF" id="PIRSF039033">
    <property type="entry name" value="START_dom"/>
    <property type="match status" value="1"/>
</dbReference>
<sequence length="214" mass="24101">MLKKSAFLILLLGSCLCAYSQETWKLHTEKEGVKVFTKSILTSKVKALKIETFLNATASELVNVLLDIDREKEWVYNTKSCVVVKKVSPSDLYYYSEVVLPWPAQNRDFVAHIMVSQNPSTKVVTIDAPCVPGFVAEKPGIVRIVQSTGKWIITPMPKRQVKIEYSLAVDPAGSIPAWLVNLVASQGPLETFRMLKIQLQKPEYRNIRLSYIAD</sequence>
<evidence type="ECO:0000313" key="3">
    <source>
        <dbReference type="EMBL" id="SEI93693.1"/>
    </source>
</evidence>
<feature type="domain" description="START" evidence="2">
    <location>
        <begin position="20"/>
        <end position="204"/>
    </location>
</feature>
<reference evidence="3 4" key="1">
    <citation type="submission" date="2016-10" db="EMBL/GenBank/DDBJ databases">
        <authorList>
            <person name="de Groot N.N."/>
        </authorList>
    </citation>
    <scope>NUCLEOTIDE SEQUENCE [LARGE SCALE GENOMIC DNA]</scope>
    <source>
        <strain evidence="3 4">DSM 19938</strain>
    </source>
</reference>
<dbReference type="Gene3D" id="3.30.530.20">
    <property type="match status" value="1"/>
</dbReference>
<evidence type="ECO:0000313" key="4">
    <source>
        <dbReference type="Proteomes" id="UP000199532"/>
    </source>
</evidence>
<dbReference type="PANTHER" id="PTHR19308">
    <property type="entry name" value="PHOSPHATIDYLCHOLINE TRANSFER PROTEIN"/>
    <property type="match status" value="1"/>
</dbReference>
<keyword evidence="4" id="KW-1185">Reference proteome</keyword>
<keyword evidence="1" id="KW-0732">Signal</keyword>
<dbReference type="InterPro" id="IPR051213">
    <property type="entry name" value="START_lipid_transfer"/>
</dbReference>
<dbReference type="GO" id="GO:0005737">
    <property type="term" value="C:cytoplasm"/>
    <property type="evidence" value="ECO:0007669"/>
    <property type="project" value="UniProtKB-ARBA"/>
</dbReference>
<dbReference type="EMBL" id="FNXY01000004">
    <property type="protein sequence ID" value="SEI93693.1"/>
    <property type="molecule type" value="Genomic_DNA"/>
</dbReference>
<protein>
    <submittedName>
        <fullName evidence="3">START domain-containing protein</fullName>
    </submittedName>
</protein>
<dbReference type="Pfam" id="PF01852">
    <property type="entry name" value="START"/>
    <property type="match status" value="1"/>
</dbReference>
<evidence type="ECO:0000256" key="1">
    <source>
        <dbReference type="SAM" id="SignalP"/>
    </source>
</evidence>
<dbReference type="Proteomes" id="UP000199532">
    <property type="component" value="Unassembled WGS sequence"/>
</dbReference>
<organism evidence="3 4">
    <name type="scientific">Dyadobacter koreensis</name>
    <dbReference type="NCBI Taxonomy" id="408657"/>
    <lineage>
        <taxon>Bacteria</taxon>
        <taxon>Pseudomonadati</taxon>
        <taxon>Bacteroidota</taxon>
        <taxon>Cytophagia</taxon>
        <taxon>Cytophagales</taxon>
        <taxon>Spirosomataceae</taxon>
        <taxon>Dyadobacter</taxon>
    </lineage>
</organism>
<dbReference type="PANTHER" id="PTHR19308:SF14">
    <property type="entry name" value="START DOMAIN-CONTAINING PROTEIN"/>
    <property type="match status" value="1"/>
</dbReference>
<dbReference type="InterPro" id="IPR023393">
    <property type="entry name" value="START-like_dom_sf"/>
</dbReference>
<dbReference type="PROSITE" id="PS50848">
    <property type="entry name" value="START"/>
    <property type="match status" value="1"/>
</dbReference>
<accession>A0A1H6UMV1</accession>
<gene>
    <name evidence="3" type="ORF">SAMN04487995_2627</name>
</gene>
<evidence type="ECO:0000259" key="2">
    <source>
        <dbReference type="PROSITE" id="PS50848"/>
    </source>
</evidence>
<dbReference type="AlphaFoldDB" id="A0A1H6UMV1"/>
<name>A0A1H6UMV1_9BACT</name>